<feature type="chain" id="PRO_5017443696" evidence="1">
    <location>
        <begin position="21"/>
        <end position="327"/>
    </location>
</feature>
<dbReference type="AlphaFoldDB" id="A0A385Z733"/>
<dbReference type="KEGG" id="pcav:D3880_20090"/>
<keyword evidence="4" id="KW-1185">Reference proteome</keyword>
<dbReference type="EMBL" id="CP032419">
    <property type="protein sequence ID" value="AYC34531.1"/>
    <property type="molecule type" value="Genomic_DNA"/>
</dbReference>
<reference evidence="4" key="1">
    <citation type="submission" date="2018-09" db="EMBL/GenBank/DDBJ databases">
        <authorList>
            <person name="Zhu H."/>
        </authorList>
    </citation>
    <scope>NUCLEOTIDE SEQUENCE [LARGE SCALE GENOMIC DNA]</scope>
    <source>
        <strain evidence="4">K2W31S-8</strain>
    </source>
</reference>
<keyword evidence="3" id="KW-0413">Isomerase</keyword>
<dbReference type="GO" id="GO:0016853">
    <property type="term" value="F:isomerase activity"/>
    <property type="evidence" value="ECO:0007669"/>
    <property type="project" value="UniProtKB-KW"/>
</dbReference>
<sequence>MTRRLLTALLLIALPVLGQAQEELQLQAEYALDGLPAGNLSGLAACGAGLWAVSDREDDRLYRLTSADGRLQTEVELFQVPPVPTSGLPWGVRMRIWLVSQVRGGELDFEGLSCDAAGNRYLVSEAHAAVLKLPPVGNPEWLALPANLVRQARASGLLLHFNALLEGVAVDPQGARLWLAAERQQRGLLALHKPQSTWRCAGGCVLLREAGDEPAPAQLEVAPQPRDFSDLAFFDGKLFSLERQAYRLCRRSLSDGAVERCWSFAAAALSESRRYGPQTFGMAEGLALDAEGAWIGLDNGSQRRNDGEARPLVWRFAAPAGGWSAGK</sequence>
<dbReference type="InterPro" id="IPR027372">
    <property type="entry name" value="Phytase-like_dom"/>
</dbReference>
<feature type="signal peptide" evidence="1">
    <location>
        <begin position="1"/>
        <end position="20"/>
    </location>
</feature>
<keyword evidence="1" id="KW-0732">Signal</keyword>
<dbReference type="SUPFAM" id="SSF101898">
    <property type="entry name" value="NHL repeat"/>
    <property type="match status" value="1"/>
</dbReference>
<proteinExistence type="predicted"/>
<evidence type="ECO:0000256" key="1">
    <source>
        <dbReference type="SAM" id="SignalP"/>
    </source>
</evidence>
<dbReference type="OrthoDB" id="6195379at2"/>
<protein>
    <submittedName>
        <fullName evidence="3">DNA topoisomerase IV</fullName>
    </submittedName>
</protein>
<evidence type="ECO:0000313" key="3">
    <source>
        <dbReference type="EMBL" id="AYC34531.1"/>
    </source>
</evidence>
<name>A0A385Z733_9PSED</name>
<evidence type="ECO:0000313" key="4">
    <source>
        <dbReference type="Proteomes" id="UP000265560"/>
    </source>
</evidence>
<dbReference type="Pfam" id="PF13449">
    <property type="entry name" value="Phytase-like"/>
    <property type="match status" value="1"/>
</dbReference>
<dbReference type="RefSeq" id="WP_119895183.1">
    <property type="nucleotide sequence ID" value="NZ_CP032419.1"/>
</dbReference>
<evidence type="ECO:0000259" key="2">
    <source>
        <dbReference type="Pfam" id="PF13449"/>
    </source>
</evidence>
<organism evidence="3 4">
    <name type="scientific">Pseudomonas cavernae</name>
    <dbReference type="NCBI Taxonomy" id="2320867"/>
    <lineage>
        <taxon>Bacteria</taxon>
        <taxon>Pseudomonadati</taxon>
        <taxon>Pseudomonadota</taxon>
        <taxon>Gammaproteobacteria</taxon>
        <taxon>Pseudomonadales</taxon>
        <taxon>Pseudomonadaceae</taxon>
        <taxon>Pseudomonas</taxon>
    </lineage>
</organism>
<accession>A0A385Z733</accession>
<feature type="domain" description="Phytase-like" evidence="2">
    <location>
        <begin position="37"/>
        <end position="244"/>
    </location>
</feature>
<gene>
    <name evidence="3" type="ORF">D3880_20090</name>
</gene>
<dbReference type="Proteomes" id="UP000265560">
    <property type="component" value="Chromosome"/>
</dbReference>